<dbReference type="PIRSF" id="PIRSF037226">
    <property type="entry name" value="Amidohydrolase_ACY1L2_prd"/>
    <property type="match status" value="1"/>
</dbReference>
<dbReference type="SUPFAM" id="SSF55031">
    <property type="entry name" value="Bacterial exopeptidase dimerisation domain"/>
    <property type="match status" value="1"/>
</dbReference>
<feature type="region of interest" description="Disordered" evidence="2">
    <location>
        <begin position="381"/>
        <end position="410"/>
    </location>
</feature>
<sequence length="410" mass="42223">MARTAPAPAPDAAIRARLDTVRDPLLSLARDLHAHPETAFAEHHAADALTRLLADAGFAVERGTAGLPTAFTATAGPADADLTVGLCLEYDALPDLGHACGHNLIAAAGAGAAIALTAAAGDLGLRVKALGTPAEEGGGGKILMLDAGAFDDVSCALMVHPGPADDFGGSSRASRGVVAEYEGRAAHAAIAPHDGLNAADACVVAQTALALLRQQLPDGVRMHGIVTHGGDRTNIIPARARMKWQLRADTLDELETLWPRIRACFEAGAVATGCELTLTEPSPAYADLRQDAWLGDAYARHVRALGRDPEPAVFIGASTDMGNISQALPAVHPTIGLSCHARPHTAEFAEATIGEHADRAVLDGALAMALTAADLAADHEQRARVTASHRARARRAGTGQRRSSAGSPLG</sequence>
<organism evidence="4 5">
    <name type="scientific">Streptomyces chrestomyceticus</name>
    <dbReference type="NCBI Taxonomy" id="68185"/>
    <lineage>
        <taxon>Bacteria</taxon>
        <taxon>Bacillati</taxon>
        <taxon>Actinomycetota</taxon>
        <taxon>Actinomycetes</taxon>
        <taxon>Kitasatosporales</taxon>
        <taxon>Streptomycetaceae</taxon>
        <taxon>Streptomyces</taxon>
    </lineage>
</organism>
<feature type="domain" description="Peptidase M20 dimerisation" evidence="3">
    <location>
        <begin position="174"/>
        <end position="269"/>
    </location>
</feature>
<proteinExistence type="inferred from homology"/>
<dbReference type="Gene3D" id="3.40.630.10">
    <property type="entry name" value="Zn peptidases"/>
    <property type="match status" value="1"/>
</dbReference>
<dbReference type="InterPro" id="IPR017144">
    <property type="entry name" value="Xaa-Arg_dipeptidase"/>
</dbReference>
<evidence type="ECO:0000313" key="4">
    <source>
        <dbReference type="EMBL" id="MEF3118223.1"/>
    </source>
</evidence>
<dbReference type="NCBIfam" id="TIGR01891">
    <property type="entry name" value="amidohydrolases"/>
    <property type="match status" value="1"/>
</dbReference>
<feature type="compositionally biased region" description="Low complexity" evidence="2">
    <location>
        <begin position="396"/>
        <end position="410"/>
    </location>
</feature>
<dbReference type="SUPFAM" id="SSF53187">
    <property type="entry name" value="Zn-dependent exopeptidases"/>
    <property type="match status" value="1"/>
</dbReference>
<dbReference type="Proteomes" id="UP001348265">
    <property type="component" value="Unassembled WGS sequence"/>
</dbReference>
<dbReference type="InterPro" id="IPR052030">
    <property type="entry name" value="Peptidase_M20/M20A_hydrolases"/>
</dbReference>
<dbReference type="InterPro" id="IPR017439">
    <property type="entry name" value="Amidohydrolase"/>
</dbReference>
<dbReference type="PANTHER" id="PTHR30575">
    <property type="entry name" value="PEPTIDASE M20"/>
    <property type="match status" value="1"/>
</dbReference>
<name>A0ABU7X5L0_9ACTN</name>
<dbReference type="RefSeq" id="WP_331789400.1">
    <property type="nucleotide sequence ID" value="NZ_JAVFKM010000025.1"/>
</dbReference>
<comment type="caution">
    <text evidence="4">The sequence shown here is derived from an EMBL/GenBank/DDBJ whole genome shotgun (WGS) entry which is preliminary data.</text>
</comment>
<dbReference type="Gene3D" id="3.30.70.360">
    <property type="match status" value="1"/>
</dbReference>
<evidence type="ECO:0000256" key="2">
    <source>
        <dbReference type="SAM" id="MobiDB-lite"/>
    </source>
</evidence>
<dbReference type="EMBL" id="JAVFKM010000025">
    <property type="protein sequence ID" value="MEF3118223.1"/>
    <property type="molecule type" value="Genomic_DNA"/>
</dbReference>
<dbReference type="PANTHER" id="PTHR30575:SF0">
    <property type="entry name" value="XAA-ARG DIPEPTIDASE"/>
    <property type="match status" value="1"/>
</dbReference>
<dbReference type="Pfam" id="PF01546">
    <property type="entry name" value="Peptidase_M20"/>
    <property type="match status" value="1"/>
</dbReference>
<dbReference type="Pfam" id="PF07687">
    <property type="entry name" value="M20_dimer"/>
    <property type="match status" value="1"/>
</dbReference>
<dbReference type="InterPro" id="IPR036264">
    <property type="entry name" value="Bact_exopeptidase_dim_dom"/>
</dbReference>
<protein>
    <recommendedName>
        <fullName evidence="1">Peptidase M20 domain-containing protein 2</fullName>
    </recommendedName>
</protein>
<dbReference type="InterPro" id="IPR011650">
    <property type="entry name" value="Peptidase_M20_dimer"/>
</dbReference>
<reference evidence="4 5" key="1">
    <citation type="submission" date="2023-08" db="EMBL/GenBank/DDBJ databases">
        <authorList>
            <person name="Sharma P."/>
            <person name="Verma V."/>
            <person name="Mohan M.K."/>
            <person name="Dubey A.K."/>
        </authorList>
    </citation>
    <scope>NUCLEOTIDE SEQUENCE [LARGE SCALE GENOMIC DNA]</scope>
    <source>
        <strain evidence="4 5">ADP4</strain>
    </source>
</reference>
<evidence type="ECO:0000313" key="5">
    <source>
        <dbReference type="Proteomes" id="UP001348265"/>
    </source>
</evidence>
<comment type="similarity">
    <text evidence="1">Belongs to the peptidase M20A family.</text>
</comment>
<dbReference type="InterPro" id="IPR002933">
    <property type="entry name" value="Peptidase_M20"/>
</dbReference>
<evidence type="ECO:0000259" key="3">
    <source>
        <dbReference type="Pfam" id="PF07687"/>
    </source>
</evidence>
<evidence type="ECO:0000256" key="1">
    <source>
        <dbReference type="PIRNR" id="PIRNR037226"/>
    </source>
</evidence>
<accession>A0ABU7X5L0</accession>
<keyword evidence="5" id="KW-1185">Reference proteome</keyword>
<gene>
    <name evidence="4" type="ORF">RB636_34240</name>
</gene>